<name>A0A423VDC4_9PEZI</name>
<accession>A0A423VDC4</accession>
<comment type="subcellular location">
    <subcellularLocation>
        <location evidence="1">Membrane</location>
        <topology evidence="1">Multi-pass membrane protein</topology>
    </subcellularLocation>
</comment>
<dbReference type="Pfam" id="PF20684">
    <property type="entry name" value="Fung_rhodopsin"/>
    <property type="match status" value="2"/>
</dbReference>
<evidence type="ECO:0000256" key="2">
    <source>
        <dbReference type="ARBA" id="ARBA00022692"/>
    </source>
</evidence>
<dbReference type="GO" id="GO:0016020">
    <property type="term" value="C:membrane"/>
    <property type="evidence" value="ECO:0007669"/>
    <property type="project" value="UniProtKB-SubCell"/>
</dbReference>
<keyword evidence="9" id="KW-1185">Reference proteome</keyword>
<organism evidence="8 9">
    <name type="scientific">Cytospora schulzeri</name>
    <dbReference type="NCBI Taxonomy" id="448051"/>
    <lineage>
        <taxon>Eukaryota</taxon>
        <taxon>Fungi</taxon>
        <taxon>Dikarya</taxon>
        <taxon>Ascomycota</taxon>
        <taxon>Pezizomycotina</taxon>
        <taxon>Sordariomycetes</taxon>
        <taxon>Sordariomycetidae</taxon>
        <taxon>Diaporthales</taxon>
        <taxon>Cytosporaceae</taxon>
        <taxon>Cytospora</taxon>
    </lineage>
</organism>
<dbReference type="InterPro" id="IPR052337">
    <property type="entry name" value="SAT4-like"/>
</dbReference>
<evidence type="ECO:0000256" key="1">
    <source>
        <dbReference type="ARBA" id="ARBA00004141"/>
    </source>
</evidence>
<gene>
    <name evidence="8" type="ORF">VMCG_10148</name>
</gene>
<feature type="transmembrane region" description="Helical" evidence="6">
    <location>
        <begin position="24"/>
        <end position="45"/>
    </location>
</feature>
<dbReference type="OrthoDB" id="5329176at2759"/>
<keyword evidence="3 6" id="KW-1133">Transmembrane helix</keyword>
<feature type="transmembrane region" description="Helical" evidence="6">
    <location>
        <begin position="236"/>
        <end position="255"/>
    </location>
</feature>
<dbReference type="PANTHER" id="PTHR33048:SF47">
    <property type="entry name" value="INTEGRAL MEMBRANE PROTEIN-RELATED"/>
    <property type="match status" value="1"/>
</dbReference>
<evidence type="ECO:0000256" key="4">
    <source>
        <dbReference type="ARBA" id="ARBA00023136"/>
    </source>
</evidence>
<evidence type="ECO:0000313" key="8">
    <source>
        <dbReference type="EMBL" id="ROV88966.1"/>
    </source>
</evidence>
<proteinExistence type="inferred from homology"/>
<evidence type="ECO:0000313" key="9">
    <source>
        <dbReference type="Proteomes" id="UP000283895"/>
    </source>
</evidence>
<dbReference type="EMBL" id="LKEA01000074">
    <property type="protein sequence ID" value="ROV88966.1"/>
    <property type="molecule type" value="Genomic_DNA"/>
</dbReference>
<keyword evidence="4 6" id="KW-0472">Membrane</keyword>
<comment type="similarity">
    <text evidence="5">Belongs to the SAT4 family.</text>
</comment>
<dbReference type="STRING" id="356882.A0A423VDC4"/>
<evidence type="ECO:0000256" key="6">
    <source>
        <dbReference type="SAM" id="Phobius"/>
    </source>
</evidence>
<dbReference type="InterPro" id="IPR049326">
    <property type="entry name" value="Rhodopsin_dom_fungi"/>
</dbReference>
<dbReference type="PANTHER" id="PTHR33048">
    <property type="entry name" value="PTH11-LIKE INTEGRAL MEMBRANE PROTEIN (AFU_ORTHOLOGUE AFUA_5G11245)"/>
    <property type="match status" value="1"/>
</dbReference>
<feature type="transmembrane region" description="Helical" evidence="6">
    <location>
        <begin position="135"/>
        <end position="160"/>
    </location>
</feature>
<dbReference type="AlphaFoldDB" id="A0A423VDC4"/>
<dbReference type="Proteomes" id="UP000283895">
    <property type="component" value="Unassembled WGS sequence"/>
</dbReference>
<feature type="transmembrane region" description="Helical" evidence="6">
    <location>
        <begin position="180"/>
        <end position="198"/>
    </location>
</feature>
<evidence type="ECO:0000256" key="3">
    <source>
        <dbReference type="ARBA" id="ARBA00022989"/>
    </source>
</evidence>
<feature type="transmembrane region" description="Helical" evidence="6">
    <location>
        <begin position="102"/>
        <end position="123"/>
    </location>
</feature>
<evidence type="ECO:0000256" key="5">
    <source>
        <dbReference type="ARBA" id="ARBA00038359"/>
    </source>
</evidence>
<comment type="caution">
    <text evidence="8">The sequence shown here is derived from an EMBL/GenBank/DDBJ whole genome shotgun (WGS) entry which is preliminary data.</text>
</comment>
<evidence type="ECO:0000259" key="7">
    <source>
        <dbReference type="Pfam" id="PF20684"/>
    </source>
</evidence>
<feature type="domain" description="Rhodopsin" evidence="7">
    <location>
        <begin position="203"/>
        <end position="252"/>
    </location>
</feature>
<reference evidence="8 9" key="1">
    <citation type="submission" date="2015-09" db="EMBL/GenBank/DDBJ databases">
        <title>Host preference determinants of Valsa canker pathogens revealed by comparative genomics.</title>
        <authorList>
            <person name="Yin Z."/>
            <person name="Huang L."/>
        </authorList>
    </citation>
    <scope>NUCLEOTIDE SEQUENCE [LARGE SCALE GENOMIC DNA]</scope>
    <source>
        <strain evidence="8 9">03-1</strain>
    </source>
</reference>
<keyword evidence="2 6" id="KW-0812">Transmembrane</keyword>
<feature type="domain" description="Rhodopsin" evidence="7">
    <location>
        <begin position="41"/>
        <end position="202"/>
    </location>
</feature>
<protein>
    <recommendedName>
        <fullName evidence="7">Rhodopsin domain-containing protein</fullName>
    </recommendedName>
</protein>
<sequence>MASTGDWGEAPPNVDLAQNQAGSLIASVAIMTIIGMSAVVMRVIARLKCGAGIAEDDYFIFIALLFAVGTAACCLACVYYGGGKHLWSTTTEEFIKVFQITYAFVLIFATAVTMTKVSILLYYRRLFGATWSHNVCMFLVVGYEIAVVMAWLSGVRPISYYWTQYTDPSKPGHSIDYAKFFLYNGICASAIDILILLVPFPTTGIMRLIACDLLTSSTDVTWAMGEVFIWSCCEPFMGILCACLPTFAPLFRLWLDRTSTNRSKRSGNAMSSGRALEDACYKASATATSRISTSKSGRQWTRLQEYENSQQMRGGDEEFELTTVSHQTNKYSNVDLGMEGGIVVRQDVNVVVSPKK</sequence>
<feature type="transmembrane region" description="Helical" evidence="6">
    <location>
        <begin position="57"/>
        <end position="82"/>
    </location>
</feature>